<feature type="domain" description="PIN" evidence="1">
    <location>
        <begin position="2"/>
        <end position="118"/>
    </location>
</feature>
<proteinExistence type="predicted"/>
<protein>
    <recommendedName>
        <fullName evidence="1">PIN domain-containing protein</fullName>
    </recommendedName>
</protein>
<dbReference type="STRING" id="1802056.A2954_02450"/>
<evidence type="ECO:0000313" key="2">
    <source>
        <dbReference type="EMBL" id="OGK41886.1"/>
    </source>
</evidence>
<reference evidence="2 3" key="1">
    <citation type="journal article" date="2016" name="Nat. Commun.">
        <title>Thousands of microbial genomes shed light on interconnected biogeochemical processes in an aquifer system.</title>
        <authorList>
            <person name="Anantharaman K."/>
            <person name="Brown C.T."/>
            <person name="Hug L.A."/>
            <person name="Sharon I."/>
            <person name="Castelle C.J."/>
            <person name="Probst A.J."/>
            <person name="Thomas B.C."/>
            <person name="Singh A."/>
            <person name="Wilkins M.J."/>
            <person name="Karaoz U."/>
            <person name="Brodie E.L."/>
            <person name="Williams K.H."/>
            <person name="Hubbard S.S."/>
            <person name="Banfield J.F."/>
        </authorList>
    </citation>
    <scope>NUCLEOTIDE SEQUENCE [LARGE SCALE GENOMIC DNA]</scope>
</reference>
<accession>A0A1F7IEU6</accession>
<dbReference type="Gene3D" id="3.40.50.1010">
    <property type="entry name" value="5'-nuclease"/>
    <property type="match status" value="1"/>
</dbReference>
<dbReference type="InterPro" id="IPR029060">
    <property type="entry name" value="PIN-like_dom_sf"/>
</dbReference>
<evidence type="ECO:0000259" key="1">
    <source>
        <dbReference type="SMART" id="SM00670"/>
    </source>
</evidence>
<dbReference type="SMART" id="SM00670">
    <property type="entry name" value="PINc"/>
    <property type="match status" value="1"/>
</dbReference>
<evidence type="ECO:0000313" key="3">
    <source>
        <dbReference type="Proteomes" id="UP000177698"/>
    </source>
</evidence>
<dbReference type="EMBL" id="MGAG01000008">
    <property type="protein sequence ID" value="OGK41886.1"/>
    <property type="molecule type" value="Genomic_DNA"/>
</dbReference>
<name>A0A1F7IEU6_9BACT</name>
<sequence>MTRLILDSSVYISIAHPKDIFHSKSRSFIVKLQKKFTDTEIIVPTQIILEVANILKKTSEEILSIFSGGQIIYFDLVLIEKIIPYFKQVSLKTSDAIIVACAKIYQTELVTWDKKLAREANKIVRVYLPDEIG</sequence>
<dbReference type="Pfam" id="PF01850">
    <property type="entry name" value="PIN"/>
    <property type="match status" value="1"/>
</dbReference>
<dbReference type="Proteomes" id="UP000177698">
    <property type="component" value="Unassembled WGS sequence"/>
</dbReference>
<dbReference type="InterPro" id="IPR002716">
    <property type="entry name" value="PIN_dom"/>
</dbReference>
<dbReference type="SUPFAM" id="SSF88723">
    <property type="entry name" value="PIN domain-like"/>
    <property type="match status" value="1"/>
</dbReference>
<gene>
    <name evidence="2" type="ORF">A2954_02450</name>
</gene>
<dbReference type="AlphaFoldDB" id="A0A1F7IEU6"/>
<dbReference type="CDD" id="cd09873">
    <property type="entry name" value="PIN_Pae0151-like"/>
    <property type="match status" value="1"/>
</dbReference>
<comment type="caution">
    <text evidence="2">The sequence shown here is derived from an EMBL/GenBank/DDBJ whole genome shotgun (WGS) entry which is preliminary data.</text>
</comment>
<dbReference type="InterPro" id="IPR044153">
    <property type="entry name" value="PIN_Pae0151-like"/>
</dbReference>
<organism evidence="2 3">
    <name type="scientific">Candidatus Roizmanbacteria bacterium RIFCSPLOWO2_01_FULL_37_12</name>
    <dbReference type="NCBI Taxonomy" id="1802056"/>
    <lineage>
        <taxon>Bacteria</taxon>
        <taxon>Candidatus Roizmaniibacteriota</taxon>
    </lineage>
</organism>